<dbReference type="InterPro" id="IPR027417">
    <property type="entry name" value="P-loop_NTPase"/>
</dbReference>
<evidence type="ECO:0000256" key="4">
    <source>
        <dbReference type="ARBA" id="ARBA00022840"/>
    </source>
</evidence>
<name>A0ABD7UYM9_9ACTN</name>
<feature type="domain" description="UvrD-like helicase ATP-binding" evidence="10">
    <location>
        <begin position="256"/>
        <end position="560"/>
    </location>
</feature>
<dbReference type="GO" id="GO:0005524">
    <property type="term" value="F:ATP binding"/>
    <property type="evidence" value="ECO:0007669"/>
    <property type="project" value="UniProtKB-UniRule"/>
</dbReference>
<evidence type="ECO:0000256" key="1">
    <source>
        <dbReference type="ARBA" id="ARBA00022741"/>
    </source>
</evidence>
<evidence type="ECO:0000256" key="6">
    <source>
        <dbReference type="ARBA" id="ARBA00034617"/>
    </source>
</evidence>
<evidence type="ECO:0000256" key="5">
    <source>
        <dbReference type="ARBA" id="ARBA00023235"/>
    </source>
</evidence>
<accession>A0ABD7UYM9</accession>
<dbReference type="InterPro" id="IPR000212">
    <property type="entry name" value="DNA_helicase_UvrD/REP"/>
</dbReference>
<dbReference type="GO" id="GO:0016787">
    <property type="term" value="F:hydrolase activity"/>
    <property type="evidence" value="ECO:0007669"/>
    <property type="project" value="UniProtKB-UniRule"/>
</dbReference>
<evidence type="ECO:0000256" key="7">
    <source>
        <dbReference type="ARBA" id="ARBA00034808"/>
    </source>
</evidence>
<reference evidence="11 12" key="1">
    <citation type="submission" date="2019-02" db="EMBL/GenBank/DDBJ databases">
        <authorList>
            <consortium name="Pathogen Informatics"/>
        </authorList>
    </citation>
    <scope>NUCLEOTIDE SEQUENCE [LARGE SCALE GENOMIC DNA]</scope>
    <source>
        <strain evidence="11 12">3012STDY6756503</strain>
    </source>
</reference>
<dbReference type="PROSITE" id="PS51198">
    <property type="entry name" value="UVRD_HELICASE_ATP_BIND"/>
    <property type="match status" value="1"/>
</dbReference>
<protein>
    <recommendedName>
        <fullName evidence="7">DNA 3'-5' helicase</fullName>
        <ecNumber evidence="7">5.6.2.4</ecNumber>
    </recommendedName>
</protein>
<keyword evidence="2 9" id="KW-0378">Hydrolase</keyword>
<dbReference type="InterPro" id="IPR014016">
    <property type="entry name" value="UvrD-like_ATP-bd"/>
</dbReference>
<evidence type="ECO:0000313" key="12">
    <source>
        <dbReference type="Proteomes" id="UP000360750"/>
    </source>
</evidence>
<gene>
    <name evidence="11" type="primary">yjcD_1</name>
    <name evidence="11" type="ORF">NCTC8139_00700</name>
</gene>
<organism evidence="11 12">
    <name type="scientific">Gordonia paraffinivorans</name>
    <dbReference type="NCBI Taxonomy" id="175628"/>
    <lineage>
        <taxon>Bacteria</taxon>
        <taxon>Bacillati</taxon>
        <taxon>Actinomycetota</taxon>
        <taxon>Actinomycetes</taxon>
        <taxon>Mycobacteriales</taxon>
        <taxon>Gordoniaceae</taxon>
        <taxon>Gordonia</taxon>
    </lineage>
</organism>
<evidence type="ECO:0000313" key="11">
    <source>
        <dbReference type="EMBL" id="VFA81763.1"/>
    </source>
</evidence>
<comment type="catalytic activity">
    <reaction evidence="6">
        <text>Couples ATP hydrolysis with the unwinding of duplex DNA by translocating in the 3'-5' direction.</text>
        <dbReference type="EC" id="5.6.2.4"/>
    </reaction>
</comment>
<keyword evidence="5" id="KW-0413">Isomerase</keyword>
<evidence type="ECO:0000256" key="2">
    <source>
        <dbReference type="ARBA" id="ARBA00022801"/>
    </source>
</evidence>
<keyword evidence="3 9" id="KW-0347">Helicase</keyword>
<feature type="binding site" evidence="9">
    <location>
        <begin position="277"/>
        <end position="284"/>
    </location>
    <ligand>
        <name>ATP</name>
        <dbReference type="ChEBI" id="CHEBI:30616"/>
    </ligand>
</feature>
<dbReference type="PANTHER" id="PTHR11070">
    <property type="entry name" value="UVRD / RECB / PCRA DNA HELICASE FAMILY MEMBER"/>
    <property type="match status" value="1"/>
</dbReference>
<evidence type="ECO:0000256" key="3">
    <source>
        <dbReference type="ARBA" id="ARBA00022806"/>
    </source>
</evidence>
<dbReference type="Pfam" id="PF00580">
    <property type="entry name" value="UvrD-helicase"/>
    <property type="match status" value="1"/>
</dbReference>
<dbReference type="SUPFAM" id="SSF52540">
    <property type="entry name" value="P-loop containing nucleoside triphosphate hydrolases"/>
    <property type="match status" value="1"/>
</dbReference>
<sequence>MPQIILGPGLEKLDGSLQKPTYAFLAKLSKSDQTSGLHIEPIVNSIDDRARTGRVDISNRAVLFKLQGSNQDASYVFMGTYPHDEAIEIAKKSTLKINPRNNIAELIAADEAEIKPKKPVPLAPSTPPAATSAPAHKSLRQREFVVDDLTELGIAEDFAEGALDITDPDELLEYTSAAPAAWQANALLDIFTGESLADVREKYRIGTEEPEGETDDDRMLAALRHPAAQMEFAFIEDDAELKAAIENPNFTAWRIFLHPEQRSLTTRDFNESARITGGAGTGKTVVLLHRTRFLHRKNPTARIVLTTYNRTLAENLKTQLQLLDPTIPLASNLGDPGVFVAGIDSIAYQVLSRADDLGGTEGQPGPVVEVLGPRTSQILERTRDDEWRYAADTAGGDLPAQLRTTSFLEAEYATVILPALITTEQEYLRVRRPGRGVALNRQRRKQVWEIVSAYRAASAAAATTDYEERAAIAARVLAERGPVADHVLVDEAQDLSPTRFQLLRALVAPGPNDLFIAEDSHQRIYGQKIVLKNYGINILGRRSSRLTLNYRTTEQNLRYALGILSGAEFADLSGDSETTENYRSARRGPIPEARHADSMTEQYELVRDYVKAWLAEGVDPESIGVLVPTKKEGQDLVRALGEREVPTTFVDRDSRGKPHTAQVMTMHRSKGMEFAKVILVGVSARSLPRDYVIESLPEGDREDALQRERSLLYVAATRARDQLVVIWVGEPSQLLPEVVS</sequence>
<dbReference type="Proteomes" id="UP000360750">
    <property type="component" value="Unassembled WGS sequence"/>
</dbReference>
<evidence type="ECO:0000256" key="8">
    <source>
        <dbReference type="ARBA" id="ARBA00048988"/>
    </source>
</evidence>
<dbReference type="AlphaFoldDB" id="A0ABD7UYM9"/>
<dbReference type="GO" id="GO:0043138">
    <property type="term" value="F:3'-5' DNA helicase activity"/>
    <property type="evidence" value="ECO:0007669"/>
    <property type="project" value="UniProtKB-EC"/>
</dbReference>
<keyword evidence="4 9" id="KW-0067">ATP-binding</keyword>
<evidence type="ECO:0000259" key="10">
    <source>
        <dbReference type="PROSITE" id="PS51198"/>
    </source>
</evidence>
<dbReference type="EC" id="5.6.2.4" evidence="7"/>
<dbReference type="Pfam" id="PF13361">
    <property type="entry name" value="UvrD_C"/>
    <property type="match status" value="1"/>
</dbReference>
<evidence type="ECO:0000256" key="9">
    <source>
        <dbReference type="PROSITE-ProRule" id="PRU00560"/>
    </source>
</evidence>
<dbReference type="PANTHER" id="PTHR11070:SF45">
    <property type="entry name" value="DNA 3'-5' HELICASE"/>
    <property type="match status" value="1"/>
</dbReference>
<comment type="catalytic activity">
    <reaction evidence="8">
        <text>ATP + H2O = ADP + phosphate + H(+)</text>
        <dbReference type="Rhea" id="RHEA:13065"/>
        <dbReference type="ChEBI" id="CHEBI:15377"/>
        <dbReference type="ChEBI" id="CHEBI:15378"/>
        <dbReference type="ChEBI" id="CHEBI:30616"/>
        <dbReference type="ChEBI" id="CHEBI:43474"/>
        <dbReference type="ChEBI" id="CHEBI:456216"/>
        <dbReference type="EC" id="5.6.2.4"/>
    </reaction>
</comment>
<dbReference type="InterPro" id="IPR014017">
    <property type="entry name" value="DNA_helicase_UvrD-like_C"/>
</dbReference>
<comment type="caution">
    <text evidence="11">The sequence shown here is derived from an EMBL/GenBank/DDBJ whole genome shotgun (WGS) entry which is preliminary data.</text>
</comment>
<keyword evidence="1 9" id="KW-0547">Nucleotide-binding</keyword>
<dbReference type="Gene3D" id="3.40.50.300">
    <property type="entry name" value="P-loop containing nucleotide triphosphate hydrolases"/>
    <property type="match status" value="2"/>
</dbReference>
<proteinExistence type="predicted"/>
<dbReference type="EMBL" id="CAACYD010000005">
    <property type="protein sequence ID" value="VFA81763.1"/>
    <property type="molecule type" value="Genomic_DNA"/>
</dbReference>